<dbReference type="GO" id="GO:0008017">
    <property type="term" value="F:microtubule binding"/>
    <property type="evidence" value="ECO:0007669"/>
    <property type="project" value="InterPro"/>
</dbReference>
<feature type="region of interest" description="Disordered" evidence="10">
    <location>
        <begin position="504"/>
        <end position="568"/>
    </location>
</feature>
<dbReference type="Pfam" id="PF03999">
    <property type="entry name" value="MAP65_ASE1"/>
    <property type="match status" value="1"/>
</dbReference>
<proteinExistence type="inferred from homology"/>
<evidence type="ECO:0000256" key="6">
    <source>
        <dbReference type="ARBA" id="ARBA00022701"/>
    </source>
</evidence>
<keyword evidence="5" id="KW-0597">Phosphoprotein</keyword>
<accession>A0AAN8VM84</accession>
<dbReference type="Gene3D" id="1.20.58.1520">
    <property type="match status" value="1"/>
</dbReference>
<dbReference type="GO" id="GO:0005874">
    <property type="term" value="C:microtubule"/>
    <property type="evidence" value="ECO:0007669"/>
    <property type="project" value="UniProtKB-KW"/>
</dbReference>
<comment type="caution">
    <text evidence="11">The sequence shown here is derived from an EMBL/GenBank/DDBJ whole genome shotgun (WGS) entry which is preliminary data.</text>
</comment>
<dbReference type="GO" id="GO:0005819">
    <property type="term" value="C:spindle"/>
    <property type="evidence" value="ECO:0007669"/>
    <property type="project" value="TreeGrafter"/>
</dbReference>
<evidence type="ECO:0000313" key="11">
    <source>
        <dbReference type="EMBL" id="KAK6936354.1"/>
    </source>
</evidence>
<evidence type="ECO:0000256" key="4">
    <source>
        <dbReference type="ARBA" id="ARBA00022490"/>
    </source>
</evidence>
<sequence length="811" mass="91806">MSGIQGDPLLQLETTCGSLLYELQIIWDEVGESGTDRDKMLLELEQECLEVYRRKVDQANRCRAQLRQAIADSEAELATICSAIGEPPVHFRQNCISDIWIIVQSDQKAGSLKEELRVILPQLEEMRKRKIDRRNQFLEVLEQIQKISTEINGIQGYKSSSWQVDESDLSSRKLEELQRKLQELQKEKSDRLKQVLDHLSTLNSLCLVLGMDSKCIISEIHPSLDDEVAKCISNETIEKLEAAIKSLREVKVERMQRIQDLATTMLELWNLMDTPVEEQQMFHNITSNIAASEHEITEPDILSMEFITYVETEVSRLEELKASKMKELVLKKRSELEEICRKTHLVPEADTGMEYVIEAIESGAVDPACVLEQIELQIAKVKEEAFSRKEILEKVEKWVAACEEECWLEEYNRDDNRYNAGRGAHLILKHAEKARAMVNKIPAMVEALASKTTQWERERGMEFTFDGIRLLSMLEQYNILRQEKEQKRRRQRDQKKLQGQLIAEQEALYGSKPSPSKPQSARKGPRVSTGGASNRRLSLGGAMLQTPKADPFHPTKATPHTRPLKKSDRSLNSEFNHIHDNGIAALSAGRRGLDIAGLPVKKHSFNSANACEPESPMIRKPFSPLSSTASSKTDMTSLAEDLNNSHNEMMQKMFPAKIMNLTTSKIASVQDEENRNYNTLPVITLKTTLSADVDVTQKTYLGKTMLLNTPSKTSSVLDEENRNFNTLPITTPKTTYATDGEDRTPKAMPILVPTTPSTVSVPMQTALTPAPPSVSLAKAFEEIQEEIEYSFEERRFGFVLPRSLPKPVIEV</sequence>
<keyword evidence="9" id="KW-0175">Coiled coil</keyword>
<keyword evidence="8" id="KW-0539">Nucleus</keyword>
<gene>
    <name evidence="11" type="ORF">RJ641_033384</name>
</gene>
<feature type="coiled-coil region" evidence="9">
    <location>
        <begin position="167"/>
        <end position="194"/>
    </location>
</feature>
<feature type="coiled-coil region" evidence="9">
    <location>
        <begin position="470"/>
        <end position="500"/>
    </location>
</feature>
<dbReference type="PANTHER" id="PTHR19321:SF7">
    <property type="entry name" value="65-KDA MICROTUBULE-ASSOCIATED PROTEIN 3"/>
    <property type="match status" value="1"/>
</dbReference>
<keyword evidence="6" id="KW-0493">Microtubule</keyword>
<dbReference type="GO" id="GO:0005737">
    <property type="term" value="C:cytoplasm"/>
    <property type="evidence" value="ECO:0007669"/>
    <property type="project" value="TreeGrafter"/>
</dbReference>
<dbReference type="GO" id="GO:0005634">
    <property type="term" value="C:nucleus"/>
    <property type="evidence" value="ECO:0007669"/>
    <property type="project" value="UniProtKB-SubCell"/>
</dbReference>
<dbReference type="InterPro" id="IPR007145">
    <property type="entry name" value="MAP65_Ase1_PRC1"/>
</dbReference>
<keyword evidence="7" id="KW-0206">Cytoskeleton</keyword>
<evidence type="ECO:0000256" key="5">
    <source>
        <dbReference type="ARBA" id="ARBA00022553"/>
    </source>
</evidence>
<feature type="region of interest" description="Disordered" evidence="10">
    <location>
        <begin position="610"/>
        <end position="632"/>
    </location>
</feature>
<evidence type="ECO:0000256" key="7">
    <source>
        <dbReference type="ARBA" id="ARBA00023212"/>
    </source>
</evidence>
<dbReference type="AlphaFoldDB" id="A0AAN8VM84"/>
<dbReference type="Proteomes" id="UP001370490">
    <property type="component" value="Unassembled WGS sequence"/>
</dbReference>
<comment type="subcellular location">
    <subcellularLocation>
        <location evidence="2">Cytoplasm</location>
        <location evidence="2">Cytoskeleton</location>
    </subcellularLocation>
    <subcellularLocation>
        <location evidence="1">Nucleus</location>
    </subcellularLocation>
</comment>
<evidence type="ECO:0008006" key="13">
    <source>
        <dbReference type="Google" id="ProtNLM"/>
    </source>
</evidence>
<dbReference type="EMBL" id="JBAMMX010000007">
    <property type="protein sequence ID" value="KAK6936354.1"/>
    <property type="molecule type" value="Genomic_DNA"/>
</dbReference>
<evidence type="ECO:0000256" key="2">
    <source>
        <dbReference type="ARBA" id="ARBA00004245"/>
    </source>
</evidence>
<dbReference type="PANTHER" id="PTHR19321">
    <property type="entry name" value="PROTEIN REGULATOR OF CYTOKINESIS 1 PRC1-RELATED"/>
    <property type="match status" value="1"/>
</dbReference>
<keyword evidence="12" id="KW-1185">Reference proteome</keyword>
<evidence type="ECO:0000256" key="8">
    <source>
        <dbReference type="ARBA" id="ARBA00023242"/>
    </source>
</evidence>
<evidence type="ECO:0000256" key="9">
    <source>
        <dbReference type="SAM" id="Coils"/>
    </source>
</evidence>
<evidence type="ECO:0000313" key="12">
    <source>
        <dbReference type="Proteomes" id="UP001370490"/>
    </source>
</evidence>
<evidence type="ECO:0000256" key="3">
    <source>
        <dbReference type="ARBA" id="ARBA00006187"/>
    </source>
</evidence>
<keyword evidence="4" id="KW-0963">Cytoplasm</keyword>
<reference evidence="11 12" key="1">
    <citation type="submission" date="2023-12" db="EMBL/GenBank/DDBJ databases">
        <title>A high-quality genome assembly for Dillenia turbinata (Dilleniales).</title>
        <authorList>
            <person name="Chanderbali A."/>
        </authorList>
    </citation>
    <scope>NUCLEOTIDE SEQUENCE [LARGE SCALE GENOMIC DNA]</scope>
    <source>
        <strain evidence="11">LSX21</strain>
        <tissue evidence="11">Leaf</tissue>
    </source>
</reference>
<organism evidence="11 12">
    <name type="scientific">Dillenia turbinata</name>
    <dbReference type="NCBI Taxonomy" id="194707"/>
    <lineage>
        <taxon>Eukaryota</taxon>
        <taxon>Viridiplantae</taxon>
        <taxon>Streptophyta</taxon>
        <taxon>Embryophyta</taxon>
        <taxon>Tracheophyta</taxon>
        <taxon>Spermatophyta</taxon>
        <taxon>Magnoliopsida</taxon>
        <taxon>eudicotyledons</taxon>
        <taxon>Gunneridae</taxon>
        <taxon>Pentapetalae</taxon>
        <taxon>Dilleniales</taxon>
        <taxon>Dilleniaceae</taxon>
        <taxon>Dillenia</taxon>
    </lineage>
</organism>
<evidence type="ECO:0000256" key="1">
    <source>
        <dbReference type="ARBA" id="ARBA00004123"/>
    </source>
</evidence>
<name>A0AAN8VM84_9MAGN</name>
<protein>
    <recommendedName>
        <fullName evidence="13">65-kDa microtubule-associated protein 3-like</fullName>
    </recommendedName>
</protein>
<evidence type="ECO:0000256" key="10">
    <source>
        <dbReference type="SAM" id="MobiDB-lite"/>
    </source>
</evidence>
<dbReference type="GO" id="GO:0000226">
    <property type="term" value="P:microtubule cytoskeleton organization"/>
    <property type="evidence" value="ECO:0007669"/>
    <property type="project" value="InterPro"/>
</dbReference>
<feature type="coiled-coil region" evidence="9">
    <location>
        <begin position="49"/>
        <end position="76"/>
    </location>
</feature>
<dbReference type="FunFam" id="1.20.58.1520:FF:000002">
    <property type="entry name" value="65-kDa microtubule-associated protein 6"/>
    <property type="match status" value="1"/>
</dbReference>
<comment type="similarity">
    <text evidence="3">Belongs to the MAP65/ASE1 family.</text>
</comment>